<dbReference type="EMBL" id="JABAHY010000004">
    <property type="protein sequence ID" value="NLS09673.1"/>
    <property type="molecule type" value="Genomic_DNA"/>
</dbReference>
<organism evidence="2 3">
    <name type="scientific">Nesterenkonia sedimenti</name>
    <dbReference type="NCBI Taxonomy" id="1463632"/>
    <lineage>
        <taxon>Bacteria</taxon>
        <taxon>Bacillati</taxon>
        <taxon>Actinomycetota</taxon>
        <taxon>Actinomycetes</taxon>
        <taxon>Micrococcales</taxon>
        <taxon>Micrococcaceae</taxon>
        <taxon>Nesterenkonia</taxon>
    </lineage>
</organism>
<sequence>MKKLLILRHAEAGHSFTGDDHSRTLTQHGQDQARQIGRYLLEFGPWPEMALVSDAMRTRQTCIWISHELGEKAVTPYLDERLYLAASRAMCSVINETPETVQTLLVIAHMPGVQNLSMELASPESDETAVLNMASQWPTAGLAVFDVAKPWAELDGRDAGLSQFITERNLLT</sequence>
<evidence type="ECO:0000313" key="2">
    <source>
        <dbReference type="EMBL" id="NLS09673.1"/>
    </source>
</evidence>
<dbReference type="SMART" id="SM00855">
    <property type="entry name" value="PGAM"/>
    <property type="match status" value="1"/>
</dbReference>
<gene>
    <name evidence="2" type="ORF">HGQ17_06570</name>
</gene>
<dbReference type="Gene3D" id="3.40.50.1240">
    <property type="entry name" value="Phosphoglycerate mutase-like"/>
    <property type="match status" value="1"/>
</dbReference>
<keyword evidence="3" id="KW-1185">Reference proteome</keyword>
<dbReference type="AlphaFoldDB" id="A0A7X8TKE9"/>
<dbReference type="InterPro" id="IPR029033">
    <property type="entry name" value="His_PPase_superfam"/>
</dbReference>
<dbReference type="PANTHER" id="PTHR20935">
    <property type="entry name" value="PHOSPHOGLYCERATE MUTASE-RELATED"/>
    <property type="match status" value="1"/>
</dbReference>
<dbReference type="PANTHER" id="PTHR20935:SF1">
    <property type="entry name" value="SLL1549 PROTEIN"/>
    <property type="match status" value="1"/>
</dbReference>
<keyword evidence="1" id="KW-0378">Hydrolase</keyword>
<protein>
    <submittedName>
        <fullName evidence="2">Histidine phosphatase family protein</fullName>
    </submittedName>
</protein>
<dbReference type="InterPro" id="IPR051021">
    <property type="entry name" value="Mito_Ser/Thr_phosphatase"/>
</dbReference>
<name>A0A7X8TKE9_9MICC</name>
<dbReference type="CDD" id="cd07067">
    <property type="entry name" value="HP_PGM_like"/>
    <property type="match status" value="1"/>
</dbReference>
<dbReference type="RefSeq" id="WP_168887157.1">
    <property type="nucleotide sequence ID" value="NZ_JABAHY010000004.1"/>
</dbReference>
<dbReference type="InterPro" id="IPR013078">
    <property type="entry name" value="His_Pase_superF_clade-1"/>
</dbReference>
<dbReference type="SUPFAM" id="SSF53254">
    <property type="entry name" value="Phosphoglycerate mutase-like"/>
    <property type="match status" value="1"/>
</dbReference>
<reference evidence="2 3" key="1">
    <citation type="submission" date="2020-04" db="EMBL/GenBank/DDBJ databases">
        <title>Nesterenkonia sp. nov., isolated from marine sediment.</title>
        <authorList>
            <person name="Zhang G."/>
        </authorList>
    </citation>
    <scope>NUCLEOTIDE SEQUENCE [LARGE SCALE GENOMIC DNA]</scope>
    <source>
        <strain evidence="2 3">MY13</strain>
    </source>
</reference>
<accession>A0A7X8TKE9</accession>
<evidence type="ECO:0000313" key="3">
    <source>
        <dbReference type="Proteomes" id="UP000523139"/>
    </source>
</evidence>
<evidence type="ECO:0000256" key="1">
    <source>
        <dbReference type="ARBA" id="ARBA00022801"/>
    </source>
</evidence>
<dbReference type="Pfam" id="PF00300">
    <property type="entry name" value="His_Phos_1"/>
    <property type="match status" value="1"/>
</dbReference>
<dbReference type="GO" id="GO:0016787">
    <property type="term" value="F:hydrolase activity"/>
    <property type="evidence" value="ECO:0007669"/>
    <property type="project" value="UniProtKB-KW"/>
</dbReference>
<proteinExistence type="predicted"/>
<comment type="caution">
    <text evidence="2">The sequence shown here is derived from an EMBL/GenBank/DDBJ whole genome shotgun (WGS) entry which is preliminary data.</text>
</comment>
<dbReference type="Proteomes" id="UP000523139">
    <property type="component" value="Unassembled WGS sequence"/>
</dbReference>